<evidence type="ECO:0000313" key="2">
    <source>
        <dbReference type="EMBL" id="NMU91407.1"/>
    </source>
</evidence>
<dbReference type="EMBL" id="JABBZE010000205">
    <property type="protein sequence ID" value="NMU91407.1"/>
    <property type="molecule type" value="Genomic_DNA"/>
</dbReference>
<evidence type="ECO:0000313" key="3">
    <source>
        <dbReference type="Proteomes" id="UP000542405"/>
    </source>
</evidence>
<dbReference type="InterPro" id="IPR002187">
    <property type="entry name" value="N-reg_PII"/>
</dbReference>
<dbReference type="AlphaFoldDB" id="A0A848NJW9"/>
<proteinExistence type="predicted"/>
<name>A0A848NJW9_9BURK</name>
<dbReference type="Proteomes" id="UP000542405">
    <property type="component" value="Unassembled WGS sequence"/>
</dbReference>
<dbReference type="PROSITE" id="PS51343">
    <property type="entry name" value="PII_GLNB_DOM"/>
    <property type="match status" value="1"/>
</dbReference>
<accession>A0A848NJW9</accession>
<comment type="caution">
    <text evidence="2">The sequence shown here is derived from an EMBL/GenBank/DDBJ whole genome shotgun (WGS) entry which is preliminary data.</text>
</comment>
<dbReference type="GO" id="GO:0030234">
    <property type="term" value="F:enzyme regulator activity"/>
    <property type="evidence" value="ECO:0007669"/>
    <property type="project" value="InterPro"/>
</dbReference>
<reference evidence="2 3" key="1">
    <citation type="submission" date="2020-04" db="EMBL/GenBank/DDBJ databases">
        <title>Achromobacter ruhlandii genome sequencing and assembly.</title>
        <authorList>
            <person name="Martins R.C.R."/>
            <person name="Perdigao-Neto L.V."/>
            <person name="Levin A.S.S."/>
            <person name="Costa S.F."/>
        </authorList>
    </citation>
    <scope>NUCLEOTIDE SEQUENCE [LARGE SCALE GENOMIC DNA]</scope>
    <source>
        <strain evidence="2 3">9035ralo</strain>
    </source>
</reference>
<feature type="non-terminal residue" evidence="2">
    <location>
        <position position="1"/>
    </location>
</feature>
<gene>
    <name evidence="2" type="ORF">HGQ98_16950</name>
</gene>
<organism evidence="2 3">
    <name type="scientific">Achromobacter ruhlandii</name>
    <dbReference type="NCBI Taxonomy" id="72557"/>
    <lineage>
        <taxon>Bacteria</taxon>
        <taxon>Pseudomonadati</taxon>
        <taxon>Pseudomonadota</taxon>
        <taxon>Betaproteobacteria</taxon>
        <taxon>Burkholderiales</taxon>
        <taxon>Alcaligenaceae</taxon>
        <taxon>Achromobacter</taxon>
    </lineage>
</organism>
<evidence type="ECO:0000256" key="1">
    <source>
        <dbReference type="SAM" id="MobiDB-lite"/>
    </source>
</evidence>
<feature type="region of interest" description="Disordered" evidence="1">
    <location>
        <begin position="36"/>
        <end position="75"/>
    </location>
</feature>
<sequence length="75" mass="7080">CGGGERGVCGGAELGGGVWPEVRVAVGLPGDKVEAGVGAVGRAGGSGKSGDGKSFGRPVEQASRIRTGGGDEGAL</sequence>
<protein>
    <submittedName>
        <fullName evidence="2">P-II family nitrogen regulator</fullName>
    </submittedName>
</protein>
<dbReference type="SUPFAM" id="SSF54913">
    <property type="entry name" value="GlnB-like"/>
    <property type="match status" value="1"/>
</dbReference>
<dbReference type="Gene3D" id="3.30.70.120">
    <property type="match status" value="1"/>
</dbReference>
<dbReference type="GO" id="GO:0006808">
    <property type="term" value="P:regulation of nitrogen utilization"/>
    <property type="evidence" value="ECO:0007669"/>
    <property type="project" value="InterPro"/>
</dbReference>
<dbReference type="InterPro" id="IPR011322">
    <property type="entry name" value="N-reg_PII-like_a/b"/>
</dbReference>
<dbReference type="InterPro" id="IPR015867">
    <property type="entry name" value="N-reg_PII/ATP_PRibTrfase_C"/>
</dbReference>
<feature type="compositionally biased region" description="Gly residues" evidence="1">
    <location>
        <begin position="38"/>
        <end position="49"/>
    </location>
</feature>